<proteinExistence type="predicted"/>
<reference evidence="1 2" key="1">
    <citation type="submission" date="2014-03" db="EMBL/GenBank/DDBJ databases">
        <title>Genomics of Bifidobacteria.</title>
        <authorList>
            <person name="Ventura M."/>
            <person name="Milani C."/>
            <person name="Lugli G.A."/>
        </authorList>
    </citation>
    <scope>NUCLEOTIDE SEQUENCE [LARGE SCALE GENOMIC DNA]</scope>
    <source>
        <strain evidence="1 2">LMG 14934</strain>
    </source>
</reference>
<evidence type="ECO:0000313" key="2">
    <source>
        <dbReference type="Proteomes" id="UP000029040"/>
    </source>
</evidence>
<name>A0A087CXY0_9BIFI</name>
<evidence type="ECO:0000313" key="1">
    <source>
        <dbReference type="EMBL" id="KFI88130.1"/>
    </source>
</evidence>
<dbReference type="AlphaFoldDB" id="A0A087CXY0"/>
<gene>
    <name evidence="1" type="ORF">BSAE_1765</name>
</gene>
<dbReference type="Proteomes" id="UP000029040">
    <property type="component" value="Unassembled WGS sequence"/>
</dbReference>
<sequence length="40" mass="4587">MIDKTWSAVTPYEYSVIVIGDVYNNVSFKITLILFALQFS</sequence>
<accession>A0A087CXY0</accession>
<protein>
    <submittedName>
        <fullName evidence="1">Uncharacterized protein</fullName>
    </submittedName>
</protein>
<comment type="caution">
    <text evidence="1">The sequence shown here is derived from an EMBL/GenBank/DDBJ whole genome shotgun (WGS) entry which is preliminary data.</text>
</comment>
<organism evidence="1 2">
    <name type="scientific">Bifidobacterium pullorum subsp. saeculare DSM 6531 = LMG 14934</name>
    <dbReference type="NCBI Taxonomy" id="1437611"/>
    <lineage>
        <taxon>Bacteria</taxon>
        <taxon>Bacillati</taxon>
        <taxon>Actinomycetota</taxon>
        <taxon>Actinomycetes</taxon>
        <taxon>Bifidobacteriales</taxon>
        <taxon>Bifidobacteriaceae</taxon>
        <taxon>Bifidobacterium</taxon>
    </lineage>
</organism>
<dbReference type="EMBL" id="JGZM01000003">
    <property type="protein sequence ID" value="KFI88130.1"/>
    <property type="molecule type" value="Genomic_DNA"/>
</dbReference>